<name>A0A1R4G9D0_9MICO</name>
<dbReference type="Pfam" id="PF02386">
    <property type="entry name" value="TrkH"/>
    <property type="match status" value="1"/>
</dbReference>
<evidence type="ECO:0000256" key="3">
    <source>
        <dbReference type="ARBA" id="ARBA00022475"/>
    </source>
</evidence>
<evidence type="ECO:0000313" key="10">
    <source>
        <dbReference type="Proteomes" id="UP000195787"/>
    </source>
</evidence>
<keyword evidence="4 8" id="KW-0812">Transmembrane</keyword>
<dbReference type="OrthoDB" id="9810952at2"/>
<keyword evidence="10" id="KW-1185">Reference proteome</keyword>
<feature type="transmembrane region" description="Helical" evidence="8">
    <location>
        <begin position="33"/>
        <end position="56"/>
    </location>
</feature>
<keyword evidence="2" id="KW-0813">Transport</keyword>
<feature type="transmembrane region" description="Helical" evidence="8">
    <location>
        <begin position="94"/>
        <end position="119"/>
    </location>
</feature>
<feature type="transmembrane region" description="Helical" evidence="8">
    <location>
        <begin position="158"/>
        <end position="178"/>
    </location>
</feature>
<organism evidence="9 10">
    <name type="scientific">Agrococcus casei LMG 22410</name>
    <dbReference type="NCBI Taxonomy" id="1255656"/>
    <lineage>
        <taxon>Bacteria</taxon>
        <taxon>Bacillati</taxon>
        <taxon>Actinomycetota</taxon>
        <taxon>Actinomycetes</taxon>
        <taxon>Micrococcales</taxon>
        <taxon>Microbacteriaceae</taxon>
        <taxon>Agrococcus</taxon>
    </lineage>
</organism>
<feature type="transmembrane region" description="Helical" evidence="8">
    <location>
        <begin position="378"/>
        <end position="401"/>
    </location>
</feature>
<dbReference type="GO" id="GO:0030001">
    <property type="term" value="P:metal ion transport"/>
    <property type="evidence" value="ECO:0007669"/>
    <property type="project" value="UniProtKB-ARBA"/>
</dbReference>
<comment type="subcellular location">
    <subcellularLocation>
        <location evidence="1">Cell membrane</location>
        <topology evidence="1">Multi-pass membrane protein</topology>
    </subcellularLocation>
</comment>
<dbReference type="InterPro" id="IPR003445">
    <property type="entry name" value="Cat_transpt"/>
</dbReference>
<reference evidence="9 10" key="1">
    <citation type="submission" date="2017-02" db="EMBL/GenBank/DDBJ databases">
        <authorList>
            <person name="Peterson S.W."/>
        </authorList>
    </citation>
    <scope>NUCLEOTIDE SEQUENCE [LARGE SCALE GENOMIC DNA]</scope>
    <source>
        <strain evidence="9 10">LMG 22410</strain>
    </source>
</reference>
<keyword evidence="6" id="KW-0406">Ion transport</keyword>
<protein>
    <submittedName>
        <fullName evidence="9">Potassium uptake protein, integral membrane component, KtrB</fullName>
    </submittedName>
</protein>
<dbReference type="Proteomes" id="UP000195787">
    <property type="component" value="Unassembled WGS sequence"/>
</dbReference>
<keyword evidence="7 8" id="KW-0472">Membrane</keyword>
<evidence type="ECO:0000256" key="2">
    <source>
        <dbReference type="ARBA" id="ARBA00022448"/>
    </source>
</evidence>
<sequence length="478" mass="51209">MAAKLRSRNHEVAVDASVFDRINSFAARYPARFAIVVFAAINLVFAVLFATPWAAADGQATPFWDALFTAVSVVCVTGLSVVDMATHWSSFGDALTLVGVEVGSVGVLTLTSFLGMVVARRLGLRQRLMAASETNVSRVRGGVVSESQAIRLGDIGQLLRLVIISVLTFEFALVLLLLPRILLEGVPFLEALYQATYWSFMSFTNSGFSPTVDGLAPYATDPWMLSVLMLGVFVGSLGFPVYFVLLRNLGNPRHWSLHVKLTITGATGLFVLGALVYFLLELGNSESWGTLDPGQQVLQALFMSTMTRSGGFALHDLSNLNQSSMLITDMLMFIGGGSASTAGGIKVTTLAILFLAAIAEARGRRDMEAFGKRIPPDILRLAVSVTLWGATIVAVMTTLLLHITKEPLSLVLFEVISAFATCGLSSGVTSQDMPTAAKALLSLTMLIGRIGGVTLAAALASRQRPRLFSRPEERPLVG</sequence>
<feature type="transmembrane region" description="Helical" evidence="8">
    <location>
        <begin position="257"/>
        <end position="280"/>
    </location>
</feature>
<feature type="transmembrane region" description="Helical" evidence="8">
    <location>
        <begin position="440"/>
        <end position="460"/>
    </location>
</feature>
<keyword evidence="3" id="KW-1003">Cell membrane</keyword>
<dbReference type="GO" id="GO:0008324">
    <property type="term" value="F:monoatomic cation transmembrane transporter activity"/>
    <property type="evidence" value="ECO:0007669"/>
    <property type="project" value="InterPro"/>
</dbReference>
<evidence type="ECO:0000313" key="9">
    <source>
        <dbReference type="EMBL" id="SJM64766.1"/>
    </source>
</evidence>
<evidence type="ECO:0000256" key="6">
    <source>
        <dbReference type="ARBA" id="ARBA00023065"/>
    </source>
</evidence>
<dbReference type="PANTHER" id="PTHR32024">
    <property type="entry name" value="TRK SYSTEM POTASSIUM UPTAKE PROTEIN TRKG-RELATED"/>
    <property type="match status" value="1"/>
</dbReference>
<evidence type="ECO:0000256" key="4">
    <source>
        <dbReference type="ARBA" id="ARBA00022692"/>
    </source>
</evidence>
<dbReference type="AlphaFoldDB" id="A0A1R4G9D0"/>
<gene>
    <name evidence="9" type="ORF">CZ674_10065</name>
</gene>
<keyword evidence="5 8" id="KW-1133">Transmembrane helix</keyword>
<dbReference type="GeneID" id="303173556"/>
<proteinExistence type="predicted"/>
<evidence type="ECO:0000256" key="7">
    <source>
        <dbReference type="ARBA" id="ARBA00023136"/>
    </source>
</evidence>
<dbReference type="PANTHER" id="PTHR32024:SF1">
    <property type="entry name" value="KTR SYSTEM POTASSIUM UPTAKE PROTEIN B"/>
    <property type="match status" value="1"/>
</dbReference>
<evidence type="ECO:0000256" key="1">
    <source>
        <dbReference type="ARBA" id="ARBA00004651"/>
    </source>
</evidence>
<dbReference type="EMBL" id="FUHU01000041">
    <property type="protein sequence ID" value="SJM64766.1"/>
    <property type="molecule type" value="Genomic_DNA"/>
</dbReference>
<dbReference type="GO" id="GO:0005886">
    <property type="term" value="C:plasma membrane"/>
    <property type="evidence" value="ECO:0007669"/>
    <property type="project" value="UniProtKB-SubCell"/>
</dbReference>
<dbReference type="RefSeq" id="WP_086992418.1">
    <property type="nucleotide sequence ID" value="NZ_FUHU01000041.1"/>
</dbReference>
<evidence type="ECO:0000256" key="8">
    <source>
        <dbReference type="SAM" id="Phobius"/>
    </source>
</evidence>
<feature type="transmembrane region" description="Helical" evidence="8">
    <location>
        <begin position="330"/>
        <end position="358"/>
    </location>
</feature>
<feature type="transmembrane region" description="Helical" evidence="8">
    <location>
        <begin position="223"/>
        <end position="245"/>
    </location>
</feature>
<evidence type="ECO:0000256" key="5">
    <source>
        <dbReference type="ARBA" id="ARBA00022989"/>
    </source>
</evidence>
<accession>A0A1R4G9D0</accession>